<evidence type="ECO:0000313" key="2">
    <source>
        <dbReference type="Proteomes" id="UP001500443"/>
    </source>
</evidence>
<keyword evidence="2" id="KW-1185">Reference proteome</keyword>
<protein>
    <submittedName>
        <fullName evidence="1">Uncharacterized protein</fullName>
    </submittedName>
</protein>
<comment type="caution">
    <text evidence="1">The sequence shown here is derived from an EMBL/GenBank/DDBJ whole genome shotgun (WGS) entry which is preliminary data.</text>
</comment>
<evidence type="ECO:0000313" key="1">
    <source>
        <dbReference type="EMBL" id="GAA2127746.1"/>
    </source>
</evidence>
<proteinExistence type="predicted"/>
<sequence>MKATRTALDTALSEMADSPTHLRAWRNRLTLTDHGVQLRLGPDARWYPYLQDDGEWWPAAPADSDPVTALTAAWSQNRE</sequence>
<name>A0ABN2YII3_9ACTN</name>
<organism evidence="1 2">
    <name type="scientific">Streptomyces synnematoformans</name>
    <dbReference type="NCBI Taxonomy" id="415721"/>
    <lineage>
        <taxon>Bacteria</taxon>
        <taxon>Bacillati</taxon>
        <taxon>Actinomycetota</taxon>
        <taxon>Actinomycetes</taxon>
        <taxon>Kitasatosporales</taxon>
        <taxon>Streptomycetaceae</taxon>
        <taxon>Streptomyces</taxon>
    </lineage>
</organism>
<dbReference type="EMBL" id="BAAAPF010000108">
    <property type="protein sequence ID" value="GAA2127746.1"/>
    <property type="molecule type" value="Genomic_DNA"/>
</dbReference>
<dbReference type="Proteomes" id="UP001500443">
    <property type="component" value="Unassembled WGS sequence"/>
</dbReference>
<dbReference type="RefSeq" id="WP_344290895.1">
    <property type="nucleotide sequence ID" value="NZ_BAAAPF010000108.1"/>
</dbReference>
<gene>
    <name evidence="1" type="ORF">GCM10009802_34550</name>
</gene>
<accession>A0ABN2YII3</accession>
<reference evidence="1 2" key="1">
    <citation type="journal article" date="2019" name="Int. J. Syst. Evol. Microbiol.">
        <title>The Global Catalogue of Microorganisms (GCM) 10K type strain sequencing project: providing services to taxonomists for standard genome sequencing and annotation.</title>
        <authorList>
            <consortium name="The Broad Institute Genomics Platform"/>
            <consortium name="The Broad Institute Genome Sequencing Center for Infectious Disease"/>
            <person name="Wu L."/>
            <person name="Ma J."/>
        </authorList>
    </citation>
    <scope>NUCLEOTIDE SEQUENCE [LARGE SCALE GENOMIC DNA]</scope>
    <source>
        <strain evidence="1 2">JCM 15481</strain>
    </source>
</reference>